<organism evidence="2 3">
    <name type="scientific">Cladorrhinum samala</name>
    <dbReference type="NCBI Taxonomy" id="585594"/>
    <lineage>
        <taxon>Eukaryota</taxon>
        <taxon>Fungi</taxon>
        <taxon>Dikarya</taxon>
        <taxon>Ascomycota</taxon>
        <taxon>Pezizomycotina</taxon>
        <taxon>Sordariomycetes</taxon>
        <taxon>Sordariomycetidae</taxon>
        <taxon>Sordariales</taxon>
        <taxon>Podosporaceae</taxon>
        <taxon>Cladorrhinum</taxon>
    </lineage>
</organism>
<name>A0AAV9HBB1_9PEZI</name>
<feature type="region of interest" description="Disordered" evidence="1">
    <location>
        <begin position="262"/>
        <end position="363"/>
    </location>
</feature>
<feature type="compositionally biased region" description="Polar residues" evidence="1">
    <location>
        <begin position="329"/>
        <end position="338"/>
    </location>
</feature>
<keyword evidence="3" id="KW-1185">Reference proteome</keyword>
<feature type="compositionally biased region" description="Acidic residues" evidence="1">
    <location>
        <begin position="315"/>
        <end position="328"/>
    </location>
</feature>
<feature type="compositionally biased region" description="Basic and acidic residues" evidence="1">
    <location>
        <begin position="270"/>
        <end position="280"/>
    </location>
</feature>
<reference evidence="2" key="2">
    <citation type="submission" date="2023-06" db="EMBL/GenBank/DDBJ databases">
        <authorList>
            <consortium name="Lawrence Berkeley National Laboratory"/>
            <person name="Mondo S.J."/>
            <person name="Hensen N."/>
            <person name="Bonometti L."/>
            <person name="Westerberg I."/>
            <person name="Brannstrom I.O."/>
            <person name="Guillou S."/>
            <person name="Cros-Aarteil S."/>
            <person name="Calhoun S."/>
            <person name="Haridas S."/>
            <person name="Kuo A."/>
            <person name="Pangilinan J."/>
            <person name="Riley R."/>
            <person name="Labutti K."/>
            <person name="Andreopoulos B."/>
            <person name="Lipzen A."/>
            <person name="Chen C."/>
            <person name="Yanf M."/>
            <person name="Daum C."/>
            <person name="Ng V."/>
            <person name="Clum A."/>
            <person name="Steindorff A."/>
            <person name="Ohm R."/>
            <person name="Martin F."/>
            <person name="Silar P."/>
            <person name="Natvig D."/>
            <person name="Lalanne C."/>
            <person name="Gautier V."/>
            <person name="Ament-Velasquez S.L."/>
            <person name="Kruys A."/>
            <person name="Hutchinson M.I."/>
            <person name="Powell A.J."/>
            <person name="Barry K."/>
            <person name="Miller A.N."/>
            <person name="Grigoriev I.V."/>
            <person name="Debuchy R."/>
            <person name="Gladieux P."/>
            <person name="Thoren M.H."/>
            <person name="Johannesson H."/>
        </authorList>
    </citation>
    <scope>NUCLEOTIDE SEQUENCE</scope>
    <source>
        <strain evidence="2">PSN324</strain>
    </source>
</reference>
<dbReference type="AlphaFoldDB" id="A0AAV9HBB1"/>
<evidence type="ECO:0000313" key="3">
    <source>
        <dbReference type="Proteomes" id="UP001321749"/>
    </source>
</evidence>
<evidence type="ECO:0000256" key="1">
    <source>
        <dbReference type="SAM" id="MobiDB-lite"/>
    </source>
</evidence>
<dbReference type="EMBL" id="MU865091">
    <property type="protein sequence ID" value="KAK4457902.1"/>
    <property type="molecule type" value="Genomic_DNA"/>
</dbReference>
<feature type="compositionally biased region" description="Polar residues" evidence="1">
    <location>
        <begin position="158"/>
        <end position="175"/>
    </location>
</feature>
<sequence>MAAIAPMDLVAKNDPATPIPLKCFICPKKPNFSDVSHLLTHISSKSHLSNLFKHNLRNDPQSLKETKEYNEWYEQFGIKELLADRLHAKEQKKTAAGRRSRARNTRREVGAANRAFSLMKAEPGDYEQTQPAAAPWATSSSGPGAYSSHRQRFPPAQGYQTPNANRISQELSVPSTPEPLRSELNSEGLEIPDDDGDLTKLKGIIYPGMGLFDSASELQKRRRNQRKDESVLKNMKETSAIIKPDECVWDEDGDLQRVRDIYATPSVEGSPDRDLEERDNHKKKRGRRGALPAARRTSTRTTRKSAALSRRDHDIDDDSFNNLEEDDGNQFSSHTHGSTEGYDIFQDPPKRSPNTQGLWASYSPFPDSSRRFEYRRRPPLRPLNQNISLVPTATTDAAKPLSFFPPRESNSSSFNAQQLVSNAPYFPHAQHGIGSGNFNPLCQTRPGQFNPYGYPGYGSDIKPTAAGFQAINTMGPNFNTLSFNSYSQFGAQDANQERVNQDFD</sequence>
<comment type="caution">
    <text evidence="2">The sequence shown here is derived from an EMBL/GenBank/DDBJ whole genome shotgun (WGS) entry which is preliminary data.</text>
</comment>
<proteinExistence type="predicted"/>
<protein>
    <submittedName>
        <fullName evidence="2">Uncharacterized protein</fullName>
    </submittedName>
</protein>
<evidence type="ECO:0000313" key="2">
    <source>
        <dbReference type="EMBL" id="KAK4457902.1"/>
    </source>
</evidence>
<gene>
    <name evidence="2" type="ORF">QBC42DRAFT_316593</name>
</gene>
<dbReference type="Proteomes" id="UP001321749">
    <property type="component" value="Unassembled WGS sequence"/>
</dbReference>
<feature type="non-terminal residue" evidence="2">
    <location>
        <position position="504"/>
    </location>
</feature>
<reference evidence="2" key="1">
    <citation type="journal article" date="2023" name="Mol. Phylogenet. Evol.">
        <title>Genome-scale phylogeny and comparative genomics of the fungal order Sordariales.</title>
        <authorList>
            <person name="Hensen N."/>
            <person name="Bonometti L."/>
            <person name="Westerberg I."/>
            <person name="Brannstrom I.O."/>
            <person name="Guillou S."/>
            <person name="Cros-Aarteil S."/>
            <person name="Calhoun S."/>
            <person name="Haridas S."/>
            <person name="Kuo A."/>
            <person name="Mondo S."/>
            <person name="Pangilinan J."/>
            <person name="Riley R."/>
            <person name="LaButti K."/>
            <person name="Andreopoulos B."/>
            <person name="Lipzen A."/>
            <person name="Chen C."/>
            <person name="Yan M."/>
            <person name="Daum C."/>
            <person name="Ng V."/>
            <person name="Clum A."/>
            <person name="Steindorff A."/>
            <person name="Ohm R.A."/>
            <person name="Martin F."/>
            <person name="Silar P."/>
            <person name="Natvig D.O."/>
            <person name="Lalanne C."/>
            <person name="Gautier V."/>
            <person name="Ament-Velasquez S.L."/>
            <person name="Kruys A."/>
            <person name="Hutchinson M.I."/>
            <person name="Powell A.J."/>
            <person name="Barry K."/>
            <person name="Miller A.N."/>
            <person name="Grigoriev I.V."/>
            <person name="Debuchy R."/>
            <person name="Gladieux P."/>
            <person name="Hiltunen Thoren M."/>
            <person name="Johannesson H."/>
        </authorList>
    </citation>
    <scope>NUCLEOTIDE SEQUENCE</scope>
    <source>
        <strain evidence="2">PSN324</strain>
    </source>
</reference>
<feature type="region of interest" description="Disordered" evidence="1">
    <location>
        <begin position="114"/>
        <end position="195"/>
    </location>
</feature>
<accession>A0AAV9HBB1</accession>
<feature type="compositionally biased region" description="Polar residues" evidence="1">
    <location>
        <begin position="127"/>
        <end position="142"/>
    </location>
</feature>